<dbReference type="AlphaFoldDB" id="A0A917SJZ2"/>
<evidence type="ECO:0008006" key="4">
    <source>
        <dbReference type="Google" id="ProtNLM"/>
    </source>
</evidence>
<comment type="caution">
    <text evidence="2">The sequence shown here is derived from an EMBL/GenBank/DDBJ whole genome shotgun (WGS) entry which is preliminary data.</text>
</comment>
<evidence type="ECO:0000313" key="3">
    <source>
        <dbReference type="Proteomes" id="UP000649829"/>
    </source>
</evidence>
<name>A0A917SJZ2_9RHOB</name>
<dbReference type="RefSeq" id="WP_028285147.1">
    <property type="nucleotide sequence ID" value="NZ_BMLF01000001.1"/>
</dbReference>
<dbReference type="Pfam" id="PF13704">
    <property type="entry name" value="Glyco_tranf_2_4"/>
    <property type="match status" value="1"/>
</dbReference>
<evidence type="ECO:0000256" key="1">
    <source>
        <dbReference type="SAM" id="MobiDB-lite"/>
    </source>
</evidence>
<protein>
    <recommendedName>
        <fullName evidence="4">Glycosyl transferase family 2</fullName>
    </recommendedName>
</protein>
<feature type="region of interest" description="Disordered" evidence="1">
    <location>
        <begin position="36"/>
        <end position="56"/>
    </location>
</feature>
<keyword evidence="3" id="KW-1185">Reference proteome</keyword>
<accession>A0A917SJZ2</accession>
<reference evidence="2" key="2">
    <citation type="submission" date="2020-09" db="EMBL/GenBank/DDBJ databases">
        <authorList>
            <person name="Sun Q."/>
            <person name="Zhou Y."/>
        </authorList>
    </citation>
    <scope>NUCLEOTIDE SEQUENCE</scope>
    <source>
        <strain evidence="2">CGMCC 1.6293</strain>
    </source>
</reference>
<reference evidence="2" key="1">
    <citation type="journal article" date="2014" name="Int. J. Syst. Evol. Microbiol.">
        <title>Complete genome sequence of Corynebacterium casei LMG S-19264T (=DSM 44701T), isolated from a smear-ripened cheese.</title>
        <authorList>
            <consortium name="US DOE Joint Genome Institute (JGI-PGF)"/>
            <person name="Walter F."/>
            <person name="Albersmeier A."/>
            <person name="Kalinowski J."/>
            <person name="Ruckert C."/>
        </authorList>
    </citation>
    <scope>NUCLEOTIDE SEQUENCE</scope>
    <source>
        <strain evidence="2">CGMCC 1.6293</strain>
    </source>
</reference>
<dbReference type="Proteomes" id="UP000649829">
    <property type="component" value="Unassembled WGS sequence"/>
</dbReference>
<organism evidence="2 3">
    <name type="scientific">Pseudooceanicola nanhaiensis</name>
    <dbReference type="NCBI Taxonomy" id="375761"/>
    <lineage>
        <taxon>Bacteria</taxon>
        <taxon>Pseudomonadati</taxon>
        <taxon>Pseudomonadota</taxon>
        <taxon>Alphaproteobacteria</taxon>
        <taxon>Rhodobacterales</taxon>
        <taxon>Paracoccaceae</taxon>
        <taxon>Pseudooceanicola</taxon>
    </lineage>
</organism>
<sequence length="586" mass="63745">MQDQGPKRLTYPGGFDAVLAQMEGRRDQMTFAPGEALPAPGTDLTPLRRATVGKPPAAIRRSTSGFAAKSRELHREFEGRPAICMLNAMLIANLRRRDQPPGTVALFVELWADHAGFLIDNLDARWLVSSVTTFGDHGVTLAQRVTGTAMNVLFNTMKLHETERLFSGDAPDVPHSARRADAPLALGMDAYAIVGGGLDVNMLGRIWLDAAEDPVIAPLAHHLLEALNADDRNVFRRLRLMREAREAKRAGKAAAAAAPETPRPVPVDTARVETDPAALRWGTVTTALAPLPDLARFAAWHLQLGAARVTLCLDDADGAKGEWLARHPAVEVILCDAAHWQRLGRRPKAHQIRQVANAGHVYAGSDLHWLAQIDVDEFILPDAPLATSLAAVDPGTAVLTLPSVERLAATDPTAPARFKTTARMAGRDSAVLTEIYPTYGAHLRGGYISHLEGKYLVRTGLPDIRLAIHHPLSHGAAVANSLPLDGVRLGHAHAASWEVFRDKMRFRLDRGSYRKKEAEDFRLADVLAYLEETEGEAGLRHFYEEVCTARPALVAALKARGMLITREMDLDAAVLAEFGDLPPEAP</sequence>
<gene>
    <name evidence="2" type="ORF">GCM10011534_01750</name>
</gene>
<proteinExistence type="predicted"/>
<dbReference type="EMBL" id="BMLF01000001">
    <property type="protein sequence ID" value="GGL83405.1"/>
    <property type="molecule type" value="Genomic_DNA"/>
</dbReference>
<evidence type="ECO:0000313" key="2">
    <source>
        <dbReference type="EMBL" id="GGL83405.1"/>
    </source>
</evidence>